<proteinExistence type="predicted"/>
<dbReference type="AntiFam" id="ANF00142">
    <property type="entry name" value="Shadow ORF (opposite yadG)"/>
</dbReference>
<organism evidence="1">
    <name type="scientific">bioreactor metagenome</name>
    <dbReference type="NCBI Taxonomy" id="1076179"/>
    <lineage>
        <taxon>unclassified sequences</taxon>
        <taxon>metagenomes</taxon>
        <taxon>ecological metagenomes</taxon>
    </lineage>
</organism>
<dbReference type="EMBL" id="VSSQ01000256">
    <property type="protein sequence ID" value="MPL88368.1"/>
    <property type="molecule type" value="Genomic_DNA"/>
</dbReference>
<accession>A0A644VAM4</accession>
<reference evidence="1" key="1">
    <citation type="submission" date="2019-08" db="EMBL/GenBank/DDBJ databases">
        <authorList>
            <person name="Kucharzyk K."/>
            <person name="Murdoch R.W."/>
            <person name="Higgins S."/>
            <person name="Loffler F."/>
        </authorList>
    </citation>
    <scope>NUCLEOTIDE SEQUENCE</scope>
</reference>
<evidence type="ECO:0000313" key="1">
    <source>
        <dbReference type="EMBL" id="MPL88368.1"/>
    </source>
</evidence>
<dbReference type="AntiFam" id="ANF00095">
    <property type="entry name" value="Shadow ORF (opposite ABC transporters)"/>
</dbReference>
<name>A0A644VAM4_9ZZZZ</name>
<dbReference type="AlphaFoldDB" id="A0A644VAM4"/>
<comment type="caution">
    <text evidence="1">The sequence shown here is derived from an EMBL/GenBank/DDBJ whole genome shotgun (WGS) entry which is preliminary data.</text>
</comment>
<sequence>MRRDGKAQALPERRHGAECEAVGKQAVGIDAAAVRKLDRKPQAEPVIDHLGDPALDHVFRGFALGEQAHLLGAAAGGDDAARDQRRIDDRAQPAAADLDLGAFALAAQDPAGQEVGGADEIRDIGRGGVVIKLLRAALLGDAALLHHHDAVRHHQRLGLVMGDHDEGDADLLVQVLHLDLHLLAEFRIERRERLVEQQHLRFAHDGAGKGDALALPARELLGTQLHLVEEADELERVMHLGLDLEPAEALDLKPIADVLAHRHVREEGIVLEHHVDLALVGRVPGDVLVGQPDGAGGGRLEAADHPQKRGFPAARGAEQRDEFAVLDRQRDIVHADDRRAVVFGDVLQFDDCGHVAFP</sequence>
<protein>
    <submittedName>
        <fullName evidence="1">Uncharacterized protein</fullName>
    </submittedName>
</protein>
<gene>
    <name evidence="1" type="ORF">SDC9_34388</name>
</gene>